<dbReference type="PANTHER" id="PTHR14614:SF109">
    <property type="entry name" value="RIBOSOMAL LYSINE N-METHYLTRANSFERASE 5"/>
    <property type="match status" value="1"/>
</dbReference>
<dbReference type="Pfam" id="PF10294">
    <property type="entry name" value="Methyltransf_16"/>
    <property type="match status" value="1"/>
</dbReference>
<dbReference type="Gene3D" id="3.40.50.150">
    <property type="entry name" value="Vaccinia Virus protein VP39"/>
    <property type="match status" value="1"/>
</dbReference>
<organism evidence="1">
    <name type="scientific">Timspurckia oligopyrenoides</name>
    <dbReference type="NCBI Taxonomy" id="708627"/>
    <lineage>
        <taxon>Eukaryota</taxon>
        <taxon>Rhodophyta</taxon>
        <taxon>Bangiophyceae</taxon>
        <taxon>Porphyridiales</taxon>
        <taxon>Porphyridiaceae</taxon>
        <taxon>Timspurckia</taxon>
    </lineage>
</organism>
<dbReference type="InterPro" id="IPR029063">
    <property type="entry name" value="SAM-dependent_MTases_sf"/>
</dbReference>
<evidence type="ECO:0000313" key="1">
    <source>
        <dbReference type="EMBL" id="CAD8820502.1"/>
    </source>
</evidence>
<name>A0A7S0ZFY2_9RHOD</name>
<sequence>MSKVVGDWVTRVALDLGVTTDELVVVDDFRSQSVKDNGCQRGNNSAVLVNFQTFGKQYAVVRVEPIKQDNQEQCYEVIRLRLDHKAGVGGMLWALALALPRVVIQREGDLRGKQVLVLGAGLGTEGVMLASRGAQVLLTDLPEVLPTMEYTVKSNQSMVQNYGGFLTSSSLPWGPSSLEECRNVLRMDFDIVLGCEIVYNEDALPDLLWTLRQVVRKKTVLYLALEDRYFSCLQFVRELGLSNQFLVENVQDFDTFGAEDPYIFSIRSRISQ</sequence>
<reference evidence="1" key="1">
    <citation type="submission" date="2021-01" db="EMBL/GenBank/DDBJ databases">
        <authorList>
            <person name="Corre E."/>
            <person name="Pelletier E."/>
            <person name="Niang G."/>
            <person name="Scheremetjew M."/>
            <person name="Finn R."/>
            <person name="Kale V."/>
            <person name="Holt S."/>
            <person name="Cochrane G."/>
            <person name="Meng A."/>
            <person name="Brown T."/>
            <person name="Cohen L."/>
        </authorList>
    </citation>
    <scope>NUCLEOTIDE SEQUENCE</scope>
    <source>
        <strain evidence="1">CCMP3278</strain>
    </source>
</reference>
<accession>A0A7S0ZFY2</accession>
<dbReference type="EMBL" id="HBFP01006842">
    <property type="protein sequence ID" value="CAD8820502.1"/>
    <property type="molecule type" value="Transcribed_RNA"/>
</dbReference>
<protein>
    <recommendedName>
        <fullName evidence="2">Calmodulin-lysine N-methyltransferase</fullName>
    </recommendedName>
</protein>
<dbReference type="InterPro" id="IPR019410">
    <property type="entry name" value="Methyltransf_16"/>
</dbReference>
<dbReference type="PANTHER" id="PTHR14614">
    <property type="entry name" value="HEPATOCELLULAR CARCINOMA-ASSOCIATED ANTIGEN"/>
    <property type="match status" value="1"/>
</dbReference>
<dbReference type="SUPFAM" id="SSF53335">
    <property type="entry name" value="S-adenosyl-L-methionine-dependent methyltransferases"/>
    <property type="match status" value="1"/>
</dbReference>
<proteinExistence type="predicted"/>
<evidence type="ECO:0008006" key="2">
    <source>
        <dbReference type="Google" id="ProtNLM"/>
    </source>
</evidence>
<gene>
    <name evidence="1" type="ORF">TOLI1172_LOCUS4894</name>
</gene>
<dbReference type="AlphaFoldDB" id="A0A7S0ZFY2"/>